<organism evidence="5 6">
    <name type="scientific">Solirubrobacter ginsenosidimutans</name>
    <dbReference type="NCBI Taxonomy" id="490573"/>
    <lineage>
        <taxon>Bacteria</taxon>
        <taxon>Bacillati</taxon>
        <taxon>Actinomycetota</taxon>
        <taxon>Thermoleophilia</taxon>
        <taxon>Solirubrobacterales</taxon>
        <taxon>Solirubrobacteraceae</taxon>
        <taxon>Solirubrobacter</taxon>
    </lineage>
</organism>
<proteinExistence type="predicted"/>
<name>A0A9X3MUT1_9ACTN</name>
<comment type="caution">
    <text evidence="5">The sequence shown here is derived from an EMBL/GenBank/DDBJ whole genome shotgun (WGS) entry which is preliminary data.</text>
</comment>
<dbReference type="RefSeq" id="WP_270042629.1">
    <property type="nucleotide sequence ID" value="NZ_JAPDOD010000024.1"/>
</dbReference>
<protein>
    <submittedName>
        <fullName evidence="5">ABC transporter ATP-binding protein</fullName>
    </submittedName>
</protein>
<keyword evidence="6" id="KW-1185">Reference proteome</keyword>
<dbReference type="InterPro" id="IPR003439">
    <property type="entry name" value="ABC_transporter-like_ATP-bd"/>
</dbReference>
<dbReference type="CDD" id="cd03255">
    <property type="entry name" value="ABC_MJ0796_LolCDE_FtsE"/>
    <property type="match status" value="1"/>
</dbReference>
<dbReference type="FunFam" id="3.40.50.300:FF:000032">
    <property type="entry name" value="Export ABC transporter ATP-binding protein"/>
    <property type="match status" value="1"/>
</dbReference>
<feature type="domain" description="ABC transporter" evidence="4">
    <location>
        <begin position="3"/>
        <end position="239"/>
    </location>
</feature>
<evidence type="ECO:0000256" key="3">
    <source>
        <dbReference type="ARBA" id="ARBA00022840"/>
    </source>
</evidence>
<reference evidence="5" key="1">
    <citation type="submission" date="2022-10" db="EMBL/GenBank/DDBJ databases">
        <title>The WGS of Solirubrobacter ginsenosidimutans DSM 21036.</title>
        <authorList>
            <person name="Jiang Z."/>
        </authorList>
    </citation>
    <scope>NUCLEOTIDE SEQUENCE</scope>
    <source>
        <strain evidence="5">DSM 21036</strain>
    </source>
</reference>
<dbReference type="SUPFAM" id="SSF52540">
    <property type="entry name" value="P-loop containing nucleoside triphosphate hydrolases"/>
    <property type="match status" value="1"/>
</dbReference>
<gene>
    <name evidence="5" type="ORF">OM076_24135</name>
</gene>
<keyword evidence="2" id="KW-0547">Nucleotide-binding</keyword>
<dbReference type="InterPro" id="IPR015854">
    <property type="entry name" value="ABC_transpr_LolD-like"/>
</dbReference>
<dbReference type="Gene3D" id="3.40.50.300">
    <property type="entry name" value="P-loop containing nucleotide triphosphate hydrolases"/>
    <property type="match status" value="1"/>
</dbReference>
<evidence type="ECO:0000313" key="6">
    <source>
        <dbReference type="Proteomes" id="UP001149140"/>
    </source>
</evidence>
<dbReference type="Pfam" id="PF00005">
    <property type="entry name" value="ABC_tran"/>
    <property type="match status" value="1"/>
</dbReference>
<dbReference type="PROSITE" id="PS00211">
    <property type="entry name" value="ABC_TRANSPORTER_1"/>
    <property type="match status" value="1"/>
</dbReference>
<dbReference type="PANTHER" id="PTHR24220">
    <property type="entry name" value="IMPORT ATP-BINDING PROTEIN"/>
    <property type="match status" value="1"/>
</dbReference>
<dbReference type="PROSITE" id="PS50893">
    <property type="entry name" value="ABC_TRANSPORTER_2"/>
    <property type="match status" value="1"/>
</dbReference>
<accession>A0A9X3MUT1</accession>
<evidence type="ECO:0000256" key="2">
    <source>
        <dbReference type="ARBA" id="ARBA00022741"/>
    </source>
</evidence>
<dbReference type="EMBL" id="JAPDOD010000024">
    <property type="protein sequence ID" value="MDA0163386.1"/>
    <property type="molecule type" value="Genomic_DNA"/>
</dbReference>
<keyword evidence="3 5" id="KW-0067">ATP-binding</keyword>
<sequence length="242" mass="26168">MVIVARGLTREYEGGIRALRGVDVEIPEGEFVAVTGPSGCGKSTLLNLFGGLDRPTGGELELAGRRVDGFSEARWAHVRRNEIGFVFQFFNLIGNLSVADNVELPGLLAGLTTREAKQRRTELLEHLGIAEHASQSPTRLSGGQQQRVAIARALINRPQVLLADEPTGNLDSASARDVMALLRTMHDERGQTIVLVTHDARVAARADRVLTMRDGTIANETRLDAGRGDVASTVNRLMQLGV</sequence>
<dbReference type="GO" id="GO:0005524">
    <property type="term" value="F:ATP binding"/>
    <property type="evidence" value="ECO:0007669"/>
    <property type="project" value="UniProtKB-KW"/>
</dbReference>
<dbReference type="InterPro" id="IPR017871">
    <property type="entry name" value="ABC_transporter-like_CS"/>
</dbReference>
<dbReference type="Proteomes" id="UP001149140">
    <property type="component" value="Unassembled WGS sequence"/>
</dbReference>
<dbReference type="GO" id="GO:0022857">
    <property type="term" value="F:transmembrane transporter activity"/>
    <property type="evidence" value="ECO:0007669"/>
    <property type="project" value="UniProtKB-ARBA"/>
</dbReference>
<dbReference type="AlphaFoldDB" id="A0A9X3MUT1"/>
<dbReference type="InterPro" id="IPR017911">
    <property type="entry name" value="MacB-like_ATP-bd"/>
</dbReference>
<dbReference type="SMART" id="SM00382">
    <property type="entry name" value="AAA"/>
    <property type="match status" value="1"/>
</dbReference>
<dbReference type="InterPro" id="IPR003593">
    <property type="entry name" value="AAA+_ATPase"/>
</dbReference>
<evidence type="ECO:0000259" key="4">
    <source>
        <dbReference type="PROSITE" id="PS50893"/>
    </source>
</evidence>
<evidence type="ECO:0000313" key="5">
    <source>
        <dbReference type="EMBL" id="MDA0163386.1"/>
    </source>
</evidence>
<keyword evidence="1" id="KW-0813">Transport</keyword>
<dbReference type="GO" id="GO:0005886">
    <property type="term" value="C:plasma membrane"/>
    <property type="evidence" value="ECO:0007669"/>
    <property type="project" value="TreeGrafter"/>
</dbReference>
<dbReference type="InterPro" id="IPR027417">
    <property type="entry name" value="P-loop_NTPase"/>
</dbReference>
<dbReference type="GO" id="GO:0016887">
    <property type="term" value="F:ATP hydrolysis activity"/>
    <property type="evidence" value="ECO:0007669"/>
    <property type="project" value="InterPro"/>
</dbReference>
<dbReference type="GO" id="GO:0098796">
    <property type="term" value="C:membrane protein complex"/>
    <property type="evidence" value="ECO:0007669"/>
    <property type="project" value="UniProtKB-ARBA"/>
</dbReference>
<evidence type="ECO:0000256" key="1">
    <source>
        <dbReference type="ARBA" id="ARBA00022448"/>
    </source>
</evidence>